<dbReference type="EMBL" id="QKKF02033847">
    <property type="protein sequence ID" value="RZF33458.1"/>
    <property type="molecule type" value="Genomic_DNA"/>
</dbReference>
<organism evidence="1 2">
    <name type="scientific">Laodelphax striatellus</name>
    <name type="common">Small brown planthopper</name>
    <name type="synonym">Delphax striatella</name>
    <dbReference type="NCBI Taxonomy" id="195883"/>
    <lineage>
        <taxon>Eukaryota</taxon>
        <taxon>Metazoa</taxon>
        <taxon>Ecdysozoa</taxon>
        <taxon>Arthropoda</taxon>
        <taxon>Hexapoda</taxon>
        <taxon>Insecta</taxon>
        <taxon>Pterygota</taxon>
        <taxon>Neoptera</taxon>
        <taxon>Paraneoptera</taxon>
        <taxon>Hemiptera</taxon>
        <taxon>Auchenorrhyncha</taxon>
        <taxon>Fulgoroidea</taxon>
        <taxon>Delphacidae</taxon>
        <taxon>Criomorphinae</taxon>
        <taxon>Laodelphax</taxon>
    </lineage>
</organism>
<dbReference type="InParanoid" id="A0A482WJ24"/>
<dbReference type="SMR" id="A0A482WJ24"/>
<evidence type="ECO:0000313" key="1">
    <source>
        <dbReference type="EMBL" id="RZF33458.1"/>
    </source>
</evidence>
<protein>
    <submittedName>
        <fullName evidence="1">Uncharacterized protein</fullName>
    </submittedName>
</protein>
<accession>A0A482WJ24</accession>
<sequence length="68" mass="7656">MFVEQPDNVVVQALAGHVAWQPVHVVGDLPIGEVVQQRFARLETAFASCQEQRRLVLKSAQNTEDRIE</sequence>
<comment type="caution">
    <text evidence="1">The sequence shown here is derived from an EMBL/GenBank/DDBJ whole genome shotgun (WGS) entry which is preliminary data.</text>
</comment>
<dbReference type="Proteomes" id="UP000291343">
    <property type="component" value="Unassembled WGS sequence"/>
</dbReference>
<name>A0A482WJ24_LAOST</name>
<keyword evidence="2" id="KW-1185">Reference proteome</keyword>
<proteinExistence type="predicted"/>
<reference evidence="1 2" key="1">
    <citation type="journal article" date="2017" name="Gigascience">
        <title>Genome sequence of the small brown planthopper, Laodelphax striatellus.</title>
        <authorList>
            <person name="Zhu J."/>
            <person name="Jiang F."/>
            <person name="Wang X."/>
            <person name="Yang P."/>
            <person name="Bao Y."/>
            <person name="Zhao W."/>
            <person name="Wang W."/>
            <person name="Lu H."/>
            <person name="Wang Q."/>
            <person name="Cui N."/>
            <person name="Li J."/>
            <person name="Chen X."/>
            <person name="Luo L."/>
            <person name="Yu J."/>
            <person name="Kang L."/>
            <person name="Cui F."/>
        </authorList>
    </citation>
    <scope>NUCLEOTIDE SEQUENCE [LARGE SCALE GENOMIC DNA]</scope>
    <source>
        <strain evidence="1">Lst14</strain>
    </source>
</reference>
<dbReference type="AlphaFoldDB" id="A0A482WJ24"/>
<evidence type="ECO:0000313" key="2">
    <source>
        <dbReference type="Proteomes" id="UP000291343"/>
    </source>
</evidence>
<gene>
    <name evidence="1" type="ORF">LSTR_LSTR017510</name>
</gene>